<comment type="subcellular location">
    <subcellularLocation>
        <location evidence="2 15">Cytoplasm</location>
    </subcellularLocation>
</comment>
<evidence type="ECO:0000256" key="3">
    <source>
        <dbReference type="ARBA" id="ARBA00010183"/>
    </source>
</evidence>
<comment type="subunit">
    <text evidence="4 15">Homodimer.</text>
</comment>
<keyword evidence="5 15" id="KW-0963">Cytoplasm</keyword>
<feature type="domain" description="RNase III" evidence="17">
    <location>
        <begin position="7"/>
        <end position="136"/>
    </location>
</feature>
<dbReference type="Proteomes" id="UP000095679">
    <property type="component" value="Unassembled WGS sequence"/>
</dbReference>
<evidence type="ECO:0000313" key="19">
    <source>
        <dbReference type="EMBL" id="CUO42021.1"/>
    </source>
</evidence>
<comment type="catalytic activity">
    <reaction evidence="1 15">
        <text>Endonucleolytic cleavage to 5'-phosphomonoester.</text>
        <dbReference type="EC" id="3.1.26.3"/>
    </reaction>
</comment>
<evidence type="ECO:0000256" key="9">
    <source>
        <dbReference type="ARBA" id="ARBA00022722"/>
    </source>
</evidence>
<proteinExistence type="inferred from homology"/>
<dbReference type="Pfam" id="PF00035">
    <property type="entry name" value="dsrm"/>
    <property type="match status" value="1"/>
</dbReference>
<dbReference type="EMBL" id="QSOE01000126">
    <property type="protein sequence ID" value="RGI80510.1"/>
    <property type="molecule type" value="Genomic_DNA"/>
</dbReference>
<evidence type="ECO:0000256" key="2">
    <source>
        <dbReference type="ARBA" id="ARBA00004496"/>
    </source>
</evidence>
<evidence type="ECO:0000256" key="11">
    <source>
        <dbReference type="ARBA" id="ARBA00022759"/>
    </source>
</evidence>
<dbReference type="SMART" id="SM00535">
    <property type="entry name" value="RIBOc"/>
    <property type="match status" value="1"/>
</dbReference>
<dbReference type="SUPFAM" id="SSF54768">
    <property type="entry name" value="dsRNA-binding domain-like"/>
    <property type="match status" value="1"/>
</dbReference>
<feature type="active site" evidence="15">
    <location>
        <position position="53"/>
    </location>
</feature>
<dbReference type="Gene3D" id="1.10.1520.10">
    <property type="entry name" value="Ribonuclease III domain"/>
    <property type="match status" value="1"/>
</dbReference>
<evidence type="ECO:0000256" key="1">
    <source>
        <dbReference type="ARBA" id="ARBA00000109"/>
    </source>
</evidence>
<feature type="binding site" evidence="15">
    <location>
        <position position="122"/>
    </location>
    <ligand>
        <name>Mg(2+)</name>
        <dbReference type="ChEBI" id="CHEBI:18420"/>
    </ligand>
</feature>
<evidence type="ECO:0000313" key="23">
    <source>
        <dbReference type="EMBL" id="RHK36872.1"/>
    </source>
</evidence>
<dbReference type="FunFam" id="3.30.160.20:FF:000003">
    <property type="entry name" value="Ribonuclease 3"/>
    <property type="match status" value="1"/>
</dbReference>
<dbReference type="EMBL" id="QSEP01000030">
    <property type="protein sequence ID" value="RGZ83324.1"/>
    <property type="molecule type" value="Genomic_DNA"/>
</dbReference>
<dbReference type="EC" id="3.1.26.3" evidence="15"/>
<dbReference type="EMBL" id="CYZL01000014">
    <property type="protein sequence ID" value="CUO42021.1"/>
    <property type="molecule type" value="Genomic_DNA"/>
</dbReference>
<sequence>MIRTERFKGLEEKIGYTFTNKRTLALAMTHSSYANEQRGRRKANNERLEFLGDAVLEVTISDYVFREYPGYNEGRLTKLRSSLVCEYTLAICARDVELGKYLLLSRGEDATGGRERDSILSDAFEALIGAIYLDGGMDRARTFIHTHLLKDVEDKSLFYDAKTILQEMVQAGPDPRLEYVLTREAGPDHNKEFTVEAKIGGKTYAIGKGKTKKGAEQIAAYQTILLLKKRRR</sequence>
<evidence type="ECO:0000313" key="24">
    <source>
        <dbReference type="EMBL" id="RHN14029.1"/>
    </source>
</evidence>
<evidence type="ECO:0000256" key="6">
    <source>
        <dbReference type="ARBA" id="ARBA00022552"/>
    </source>
</evidence>
<comment type="similarity">
    <text evidence="3">Belongs to the ribonuclease III family.</text>
</comment>
<evidence type="ECO:0000259" key="16">
    <source>
        <dbReference type="PROSITE" id="PS50137"/>
    </source>
</evidence>
<dbReference type="HAMAP" id="MF_00104">
    <property type="entry name" value="RNase_III"/>
    <property type="match status" value="1"/>
</dbReference>
<evidence type="ECO:0000313" key="22">
    <source>
        <dbReference type="EMBL" id="RHC62083.1"/>
    </source>
</evidence>
<name>A0A173U6V7_9FIRM</name>
<keyword evidence="30" id="KW-1185">Reference proteome</keyword>
<dbReference type="Proteomes" id="UP000286561">
    <property type="component" value="Unassembled WGS sequence"/>
</dbReference>
<comment type="function">
    <text evidence="15">Digests double-stranded RNA. Involved in the processing of primary rRNA transcript to yield the immediate precursors to the large and small rRNAs (23S and 16S). Processes some mRNAs, and tRNAs when they are encoded in the rRNA operon. Processes pre-crRNA and tracrRNA of type II CRISPR loci if present in the organism.</text>
</comment>
<dbReference type="GO" id="GO:0046872">
    <property type="term" value="F:metal ion binding"/>
    <property type="evidence" value="ECO:0007669"/>
    <property type="project" value="UniProtKB-KW"/>
</dbReference>
<dbReference type="InterPro" id="IPR036389">
    <property type="entry name" value="RNase_III_sf"/>
</dbReference>
<evidence type="ECO:0000313" key="25">
    <source>
        <dbReference type="Proteomes" id="UP000095390"/>
    </source>
</evidence>
<dbReference type="OrthoDB" id="9805026at2"/>
<dbReference type="PROSITE" id="PS50142">
    <property type="entry name" value="RNASE_3_2"/>
    <property type="match status" value="1"/>
</dbReference>
<organism evidence="18 25">
    <name type="scientific">Anaerobutyricum hallii</name>
    <dbReference type="NCBI Taxonomy" id="39488"/>
    <lineage>
        <taxon>Bacteria</taxon>
        <taxon>Bacillati</taxon>
        <taxon>Bacillota</taxon>
        <taxon>Clostridia</taxon>
        <taxon>Lachnospirales</taxon>
        <taxon>Lachnospiraceae</taxon>
        <taxon>Anaerobutyricum</taxon>
    </lineage>
</organism>
<feature type="active site" evidence="15">
    <location>
        <position position="125"/>
    </location>
</feature>
<evidence type="ECO:0000313" key="27">
    <source>
        <dbReference type="Proteomes" id="UP000262524"/>
    </source>
</evidence>
<protein>
    <recommendedName>
        <fullName evidence="15">Ribonuclease 3</fullName>
        <ecNumber evidence="15">3.1.26.3</ecNumber>
    </recommendedName>
    <alternativeName>
        <fullName evidence="15">Ribonuclease III</fullName>
        <shortName evidence="15">RNase III</shortName>
    </alternativeName>
</protein>
<evidence type="ECO:0000256" key="14">
    <source>
        <dbReference type="ARBA" id="ARBA00022884"/>
    </source>
</evidence>
<feature type="binding site" evidence="15">
    <location>
        <position position="49"/>
    </location>
    <ligand>
        <name>Mg(2+)</name>
        <dbReference type="ChEBI" id="CHEBI:18420"/>
    </ligand>
</feature>
<keyword evidence="10 15" id="KW-0479">Metal-binding</keyword>
<evidence type="ECO:0000313" key="31">
    <source>
        <dbReference type="Proteomes" id="UP000286561"/>
    </source>
</evidence>
<evidence type="ECO:0000256" key="7">
    <source>
        <dbReference type="ARBA" id="ARBA00022664"/>
    </source>
</evidence>
<feature type="binding site" evidence="15">
    <location>
        <position position="125"/>
    </location>
    <ligand>
        <name>Mg(2+)</name>
        <dbReference type="ChEBI" id="CHEBI:18420"/>
    </ligand>
</feature>
<dbReference type="GeneID" id="75048455"/>
<keyword evidence="12 15" id="KW-0378">Hydrolase</keyword>
<dbReference type="CDD" id="cd10845">
    <property type="entry name" value="DSRM_RNAse_III_family"/>
    <property type="match status" value="1"/>
</dbReference>
<dbReference type="NCBIfam" id="TIGR02191">
    <property type="entry name" value="RNaseIII"/>
    <property type="match status" value="1"/>
</dbReference>
<dbReference type="RefSeq" id="WP_005343543.1">
    <property type="nucleotide sequence ID" value="NZ_BLYK01000005.1"/>
</dbReference>
<reference evidence="27 28" key="2">
    <citation type="submission" date="2018-08" db="EMBL/GenBank/DDBJ databases">
        <title>A genome reference for cultivated species of the human gut microbiota.</title>
        <authorList>
            <person name="Zou Y."/>
            <person name="Xue W."/>
            <person name="Luo G."/>
        </authorList>
    </citation>
    <scope>NUCLEOTIDE SEQUENCE [LARGE SCALE GENOMIC DNA]</scope>
    <source>
        <strain evidence="24 29">AF31-17AC</strain>
        <strain evidence="23 28">AF45-14BH</strain>
        <strain evidence="22 30">AM34-3LB</strain>
        <strain evidence="21 31">AM48-23BH</strain>
        <strain evidence="20 27">TM10-1AC</strain>
    </source>
</reference>
<evidence type="ECO:0000313" key="29">
    <source>
        <dbReference type="Proteomes" id="UP000283700"/>
    </source>
</evidence>
<evidence type="ECO:0000256" key="5">
    <source>
        <dbReference type="ARBA" id="ARBA00022490"/>
    </source>
</evidence>
<evidence type="ECO:0000313" key="28">
    <source>
        <dbReference type="Proteomes" id="UP000283497"/>
    </source>
</evidence>
<evidence type="ECO:0000259" key="17">
    <source>
        <dbReference type="PROSITE" id="PS50142"/>
    </source>
</evidence>
<keyword evidence="14 15" id="KW-0694">RNA-binding</keyword>
<dbReference type="PANTHER" id="PTHR11207:SF0">
    <property type="entry name" value="RIBONUCLEASE 3"/>
    <property type="match status" value="1"/>
</dbReference>
<dbReference type="EMBL" id="QRNJ01000049">
    <property type="protein sequence ID" value="RHK36872.1"/>
    <property type="molecule type" value="Genomic_DNA"/>
</dbReference>
<dbReference type="InterPro" id="IPR011907">
    <property type="entry name" value="RNase_III"/>
</dbReference>
<dbReference type="EMBL" id="CYYC01000029">
    <property type="protein sequence ID" value="CUN10076.1"/>
    <property type="molecule type" value="Genomic_DNA"/>
</dbReference>
<dbReference type="EMBL" id="QSID01000015">
    <property type="protein sequence ID" value="RHC62083.1"/>
    <property type="molecule type" value="Genomic_DNA"/>
</dbReference>
<evidence type="ECO:0000313" key="18">
    <source>
        <dbReference type="EMBL" id="CUN10076.1"/>
    </source>
</evidence>
<evidence type="ECO:0000313" key="21">
    <source>
        <dbReference type="EMBL" id="RGZ83324.1"/>
    </source>
</evidence>
<evidence type="ECO:0000313" key="26">
    <source>
        <dbReference type="Proteomes" id="UP000095679"/>
    </source>
</evidence>
<dbReference type="Gene3D" id="3.30.160.20">
    <property type="match status" value="1"/>
</dbReference>
<dbReference type="Proteomes" id="UP000283497">
    <property type="component" value="Unassembled WGS sequence"/>
</dbReference>
<evidence type="ECO:0000256" key="10">
    <source>
        <dbReference type="ARBA" id="ARBA00022723"/>
    </source>
</evidence>
<dbReference type="GO" id="GO:0010468">
    <property type="term" value="P:regulation of gene expression"/>
    <property type="evidence" value="ECO:0007669"/>
    <property type="project" value="TreeGrafter"/>
</dbReference>
<dbReference type="GO" id="GO:0019843">
    <property type="term" value="F:rRNA binding"/>
    <property type="evidence" value="ECO:0007669"/>
    <property type="project" value="UniProtKB-KW"/>
</dbReference>
<dbReference type="GO" id="GO:0006397">
    <property type="term" value="P:mRNA processing"/>
    <property type="evidence" value="ECO:0007669"/>
    <property type="project" value="UniProtKB-UniRule"/>
</dbReference>
<dbReference type="InterPro" id="IPR000999">
    <property type="entry name" value="RNase_III_dom"/>
</dbReference>
<dbReference type="EMBL" id="QRQO01000014">
    <property type="protein sequence ID" value="RHN14029.1"/>
    <property type="molecule type" value="Genomic_DNA"/>
</dbReference>
<feature type="domain" description="DRBM" evidence="16">
    <location>
        <begin position="160"/>
        <end position="229"/>
    </location>
</feature>
<dbReference type="GO" id="GO:0008033">
    <property type="term" value="P:tRNA processing"/>
    <property type="evidence" value="ECO:0007669"/>
    <property type="project" value="UniProtKB-KW"/>
</dbReference>
<keyword evidence="11 15" id="KW-0255">Endonuclease</keyword>
<dbReference type="InterPro" id="IPR014720">
    <property type="entry name" value="dsRBD_dom"/>
</dbReference>
<dbReference type="FunFam" id="1.10.1520.10:FF:000001">
    <property type="entry name" value="Ribonuclease 3"/>
    <property type="match status" value="1"/>
</dbReference>
<dbReference type="GO" id="GO:0003725">
    <property type="term" value="F:double-stranded RNA binding"/>
    <property type="evidence" value="ECO:0007669"/>
    <property type="project" value="TreeGrafter"/>
</dbReference>
<comment type="cofactor">
    <cofactor evidence="15">
        <name>Mg(2+)</name>
        <dbReference type="ChEBI" id="CHEBI:18420"/>
    </cofactor>
</comment>
<dbReference type="CDD" id="cd00593">
    <property type="entry name" value="RIBOc"/>
    <property type="match status" value="1"/>
</dbReference>
<dbReference type="PANTHER" id="PTHR11207">
    <property type="entry name" value="RIBONUCLEASE III"/>
    <property type="match status" value="1"/>
</dbReference>
<dbReference type="Proteomes" id="UP000284621">
    <property type="component" value="Unassembled WGS sequence"/>
</dbReference>
<dbReference type="PROSITE" id="PS50137">
    <property type="entry name" value="DS_RBD"/>
    <property type="match status" value="1"/>
</dbReference>
<reference evidence="25 26" key="1">
    <citation type="submission" date="2015-09" db="EMBL/GenBank/DDBJ databases">
        <authorList>
            <consortium name="Pathogen Informatics"/>
        </authorList>
    </citation>
    <scope>NUCLEOTIDE SEQUENCE [LARGE SCALE GENOMIC DNA]</scope>
    <source>
        <strain evidence="19 26">2789STDY5834835</strain>
        <strain evidence="18 25">2789STDY5834966</strain>
    </source>
</reference>
<keyword evidence="15" id="KW-0699">rRNA-binding</keyword>
<dbReference type="PROSITE" id="PS00517">
    <property type="entry name" value="RNASE_3_1"/>
    <property type="match status" value="1"/>
</dbReference>
<dbReference type="Proteomes" id="UP000262524">
    <property type="component" value="Unassembled WGS sequence"/>
</dbReference>
<evidence type="ECO:0000313" key="30">
    <source>
        <dbReference type="Proteomes" id="UP000284621"/>
    </source>
</evidence>
<evidence type="ECO:0000256" key="12">
    <source>
        <dbReference type="ARBA" id="ARBA00022801"/>
    </source>
</evidence>
<keyword evidence="7 15" id="KW-0507">mRNA processing</keyword>
<dbReference type="GO" id="GO:0004525">
    <property type="term" value="F:ribonuclease III activity"/>
    <property type="evidence" value="ECO:0007669"/>
    <property type="project" value="UniProtKB-UniRule"/>
</dbReference>
<dbReference type="GO" id="GO:0006364">
    <property type="term" value="P:rRNA processing"/>
    <property type="evidence" value="ECO:0007669"/>
    <property type="project" value="UniProtKB-UniRule"/>
</dbReference>
<keyword evidence="9 15" id="KW-0540">Nuclease</keyword>
<evidence type="ECO:0000313" key="20">
    <source>
        <dbReference type="EMBL" id="RGI80510.1"/>
    </source>
</evidence>
<dbReference type="AlphaFoldDB" id="A0A173U6V7"/>
<keyword evidence="8 15" id="KW-0819">tRNA processing</keyword>
<dbReference type="Pfam" id="PF14622">
    <property type="entry name" value="Ribonucleas_3_3"/>
    <property type="match status" value="1"/>
</dbReference>
<dbReference type="GO" id="GO:0042802">
    <property type="term" value="F:identical protein binding"/>
    <property type="evidence" value="ECO:0007669"/>
    <property type="project" value="UniProtKB-ARBA"/>
</dbReference>
<accession>A0A173U6V7</accession>
<keyword evidence="13 15" id="KW-0460">Magnesium</keyword>
<dbReference type="GO" id="GO:0005737">
    <property type="term" value="C:cytoplasm"/>
    <property type="evidence" value="ECO:0007669"/>
    <property type="project" value="UniProtKB-SubCell"/>
</dbReference>
<dbReference type="SMART" id="SM00358">
    <property type="entry name" value="DSRM"/>
    <property type="match status" value="1"/>
</dbReference>
<dbReference type="Proteomes" id="UP000283700">
    <property type="component" value="Unassembled WGS sequence"/>
</dbReference>
<evidence type="ECO:0000256" key="13">
    <source>
        <dbReference type="ARBA" id="ARBA00022842"/>
    </source>
</evidence>
<keyword evidence="6 15" id="KW-0698">rRNA processing</keyword>
<evidence type="ECO:0000256" key="15">
    <source>
        <dbReference type="HAMAP-Rule" id="MF_00104"/>
    </source>
</evidence>
<dbReference type="Proteomes" id="UP000095390">
    <property type="component" value="Unassembled WGS sequence"/>
</dbReference>
<evidence type="ECO:0000256" key="4">
    <source>
        <dbReference type="ARBA" id="ARBA00011738"/>
    </source>
</evidence>
<gene>
    <name evidence="15 18" type="primary">rnc</name>
    <name evidence="23" type="ORF">DW068_11900</name>
    <name evidence="22" type="ORF">DW833_12260</name>
    <name evidence="21" type="ORF">DW972_06605</name>
    <name evidence="24" type="ORF">DWZ29_06530</name>
    <name evidence="20" type="ORF">DXD91_13400</name>
    <name evidence="19" type="ORF">ERS852450_01765</name>
    <name evidence="18" type="ORF">ERS852578_02186</name>
</gene>
<evidence type="ECO:0000256" key="8">
    <source>
        <dbReference type="ARBA" id="ARBA00022694"/>
    </source>
</evidence>
<dbReference type="SUPFAM" id="SSF69065">
    <property type="entry name" value="RNase III domain-like"/>
    <property type="match status" value="1"/>
</dbReference>